<dbReference type="PANTHER" id="PTHR31930">
    <property type="entry name" value="SERPENTINE RECEPTOR, CLASS R"/>
    <property type="match status" value="1"/>
</dbReference>
<dbReference type="Proteomes" id="UP000001940">
    <property type="component" value="Chromosome V"/>
</dbReference>
<dbReference type="UCSC" id="T26H2.8">
    <property type="organism name" value="c. elegans"/>
</dbReference>
<dbReference type="InterPro" id="IPR004950">
    <property type="entry name" value="DUF267_CAE_spp"/>
</dbReference>
<gene>
    <name evidence="2 4" type="primary">srr-2</name>
    <name evidence="2" type="ORF">CELE_T26H2.8</name>
    <name evidence="4" type="ORF">T26H2.8</name>
</gene>
<evidence type="ECO:0000313" key="2">
    <source>
        <dbReference type="EMBL" id="CAB04849.1"/>
    </source>
</evidence>
<dbReference type="EMBL" id="BX284605">
    <property type="protein sequence ID" value="CAB04849.1"/>
    <property type="molecule type" value="Genomic_DNA"/>
</dbReference>
<dbReference type="CTD" id="188953"/>
<feature type="transmembrane region" description="Helical" evidence="1">
    <location>
        <begin position="254"/>
        <end position="271"/>
    </location>
</feature>
<dbReference type="PANTHER" id="PTHR31930:SF5">
    <property type="entry name" value="GUSTATORY RECEPTOR"/>
    <property type="match status" value="1"/>
</dbReference>
<keyword evidence="3" id="KW-1185">Reference proteome</keyword>
<dbReference type="HOGENOM" id="CLU_043079_0_0_1"/>
<reference evidence="2 3" key="1">
    <citation type="journal article" date="1998" name="Science">
        <title>Genome sequence of the nematode C. elegans: a platform for investigating biology.</title>
        <authorList>
            <consortium name="The C. elegans sequencing consortium"/>
            <person name="Sulson J.E."/>
            <person name="Waterston R."/>
        </authorList>
    </citation>
    <scope>NUCLEOTIDE SEQUENCE [LARGE SCALE GENOMIC DNA]</scope>
    <source>
        <strain evidence="2 3">Bristol N2</strain>
    </source>
</reference>
<evidence type="ECO:0000313" key="3">
    <source>
        <dbReference type="Proteomes" id="UP000001940"/>
    </source>
</evidence>
<dbReference type="PhylomeDB" id="O18140"/>
<protein>
    <submittedName>
        <fullName evidence="2">Gustatory receptor</fullName>
    </submittedName>
</protein>
<proteinExistence type="predicted"/>
<name>O18140_CAEEL</name>
<keyword evidence="1" id="KW-0812">Transmembrane</keyword>
<dbReference type="OrthoDB" id="5824820at2759"/>
<dbReference type="WormBase" id="T26H2.8">
    <property type="protein sequence ID" value="CE16493"/>
    <property type="gene ID" value="WBGene00005653"/>
    <property type="gene designation" value="srr-2"/>
</dbReference>
<dbReference type="AGR" id="WB:WBGene00005653"/>
<feature type="transmembrane region" description="Helical" evidence="1">
    <location>
        <begin position="277"/>
        <end position="298"/>
    </location>
</feature>
<dbReference type="eggNOG" id="ENOG502TFN2">
    <property type="taxonomic scope" value="Eukaryota"/>
</dbReference>
<dbReference type="STRING" id="6239.T26H2.8.1"/>
<feature type="transmembrane region" description="Helical" evidence="1">
    <location>
        <begin position="362"/>
        <end position="380"/>
    </location>
</feature>
<feature type="transmembrane region" description="Helical" evidence="1">
    <location>
        <begin position="40"/>
        <end position="58"/>
    </location>
</feature>
<feature type="transmembrane region" description="Helical" evidence="1">
    <location>
        <begin position="174"/>
        <end position="194"/>
    </location>
</feature>
<evidence type="ECO:0000256" key="1">
    <source>
        <dbReference type="SAM" id="Phobius"/>
    </source>
</evidence>
<feature type="transmembrane region" description="Helical" evidence="1">
    <location>
        <begin position="78"/>
        <end position="96"/>
    </location>
</feature>
<dbReference type="KEGG" id="cel:CELE_T26H2.8"/>
<evidence type="ECO:0000313" key="4">
    <source>
        <dbReference type="WormBase" id="T26H2.8"/>
    </source>
</evidence>
<dbReference type="InParanoid" id="O18140"/>
<dbReference type="GeneID" id="188953"/>
<dbReference type="PIR" id="T25326">
    <property type="entry name" value="T25326"/>
</dbReference>
<dbReference type="OMA" id="REFHVFN"/>
<sequence length="387" mass="44863">MPVSLESPEAPLLKPNIFGFFRYLLRVSPYNCSRSNPIRFLFVIFSLLSFLALIFRAYWMFFQISSTILSLGWAERNLYAFISMESFSCVIALYRMTTVGSLEKFEQSLANLKRMRVTGYHESHDEYGKLRLKIFLLKTPIPVFFIATAIYLVVKQKIIVDTTTHNNWYYFFDAGVMALCAYVNFLFLPIHALIQNAIAREFHVFNEELEGASKNKELLNPAIFQTFADRQIKMFEYTNALTTRLMPFMSSAPFLILTALANVTFIFTNLGSLIDTYYYICMIGLMICCIIISSNLMYPPALVQEAMLHTSTVLMDDQYVHHSKDPQIYTTYRSMVDRSINNRTVNLVVQIFSVNRKNIERAYFVITNIVLLMTVFYNILDRLPVVN</sequence>
<feature type="transmembrane region" description="Helical" evidence="1">
    <location>
        <begin position="135"/>
        <end position="154"/>
    </location>
</feature>
<keyword evidence="2" id="KW-0675">Receptor</keyword>
<dbReference type="AlphaFoldDB" id="O18140"/>
<organism evidence="2 3">
    <name type="scientific">Caenorhabditis elegans</name>
    <dbReference type="NCBI Taxonomy" id="6239"/>
    <lineage>
        <taxon>Eukaryota</taxon>
        <taxon>Metazoa</taxon>
        <taxon>Ecdysozoa</taxon>
        <taxon>Nematoda</taxon>
        <taxon>Chromadorea</taxon>
        <taxon>Rhabditida</taxon>
        <taxon>Rhabditina</taxon>
        <taxon>Rhabditomorpha</taxon>
        <taxon>Rhabditoidea</taxon>
        <taxon>Rhabditidae</taxon>
        <taxon>Peloderinae</taxon>
        <taxon>Caenorhabditis</taxon>
    </lineage>
</organism>
<dbReference type="Pfam" id="PF03268">
    <property type="entry name" value="DUF267"/>
    <property type="match status" value="1"/>
</dbReference>
<keyword evidence="1" id="KW-1133">Transmembrane helix</keyword>
<dbReference type="Bgee" id="WBGene00005653">
    <property type="expression patterns" value="Expressed in pharyngeal muscle cell (C elegans) and 2 other cell types or tissues"/>
</dbReference>
<accession>O18140</accession>
<dbReference type="RefSeq" id="NP_507735.1">
    <property type="nucleotide sequence ID" value="NM_075334.3"/>
</dbReference>
<keyword evidence="1" id="KW-0472">Membrane</keyword>
<dbReference type="PaxDb" id="6239-T26H2.8"/>
<dbReference type="FunCoup" id="O18140">
    <property type="interactions" value="1597"/>
</dbReference>